<feature type="compositionally biased region" description="Low complexity" evidence="1">
    <location>
        <begin position="25"/>
        <end position="39"/>
    </location>
</feature>
<feature type="region of interest" description="Disordered" evidence="1">
    <location>
        <begin position="20"/>
        <end position="39"/>
    </location>
</feature>
<dbReference type="EMBL" id="BQXS01011303">
    <property type="protein sequence ID" value="GKT36795.1"/>
    <property type="molecule type" value="Genomic_DNA"/>
</dbReference>
<sequence length="719" mass="81016">MSFDRQGYYYSQMNGYSVPTNPRYPSHSHSSQFPSQSGFSVPAITSRTPIYPIQYPHPVETGHIHIQSSEHSSSRQVYSSGLHGQHERLQKRPQQPKQFDKDVYTTYTKHPTFPTPCSYPLLPTTILTLNERESHSILISFPGLSKVLSPRELLRILHGRRSTLFNRCSALSPIFPSNLFCADDQLRYQRYFTGKGSDSFFPADLCSEMPSFPLPSLPIGECTIKYQSENNNPFVSPSSFVCCKCGGAGLPPYAISHLITNFIADDILIICFNDVSVAQTAYFWLYCHFNNGCLRFPDVPSLQRSLSASDSSIFPDTKKRISLVPIASSEPQVYYCIPTPALDSSKANTAHFPLESSSGIVPCTDSGRVIFRKQTSSCRDGFSLSNSGRIVLFNVSTSLDRSLVTMLMSKYSILGIRETGRKKGSRSTFIEFRDKRDAATAVIEMLHEDSSQIRRILPYVSGLDFGRPGGKVSRCVFNVPCMMPSVGPFYDEFYRLIDDSSPRSCRRSLGSELSEDELILEEDDPLGFYYSDTTARLKAAYDISSEGVIRKRKRHINLLRYPRYANQLRLDPLCQVFYPMHMQWINREGLWNGYKMFKKKTISSSHSTSTLAQGESLSSDPKLSIPSISSFKKEERKEAVCDDLEQGYSTSQQQVSQQQPSQSPKIAQKGSKPPRGGLASMLDEIEDESSDDHASIERQSKIERERKDFQDLVAKNDCI</sequence>
<feature type="region of interest" description="Disordered" evidence="1">
    <location>
        <begin position="609"/>
        <end position="629"/>
    </location>
</feature>
<accession>A0ABQ5KWG6</accession>
<proteinExistence type="predicted"/>
<evidence type="ECO:0000256" key="1">
    <source>
        <dbReference type="SAM" id="MobiDB-lite"/>
    </source>
</evidence>
<evidence type="ECO:0000313" key="2">
    <source>
        <dbReference type="EMBL" id="GKT36795.1"/>
    </source>
</evidence>
<dbReference type="Proteomes" id="UP001057375">
    <property type="component" value="Unassembled WGS sequence"/>
</dbReference>
<organism evidence="2 3">
    <name type="scientific">Aduncisulcus paluster</name>
    <dbReference type="NCBI Taxonomy" id="2918883"/>
    <lineage>
        <taxon>Eukaryota</taxon>
        <taxon>Metamonada</taxon>
        <taxon>Carpediemonas-like organisms</taxon>
        <taxon>Aduncisulcus</taxon>
    </lineage>
</organism>
<feature type="compositionally biased region" description="Low complexity" evidence="1">
    <location>
        <begin position="69"/>
        <end position="80"/>
    </location>
</feature>
<feature type="compositionally biased region" description="Polar residues" evidence="1">
    <location>
        <begin position="611"/>
        <end position="629"/>
    </location>
</feature>
<feature type="region of interest" description="Disordered" evidence="1">
    <location>
        <begin position="64"/>
        <end position="96"/>
    </location>
</feature>
<feature type="compositionally biased region" description="Basic and acidic residues" evidence="1">
    <location>
        <begin position="691"/>
        <end position="710"/>
    </location>
</feature>
<gene>
    <name evidence="2" type="ORF">ADUPG1_009696</name>
</gene>
<feature type="non-terminal residue" evidence="2">
    <location>
        <position position="719"/>
    </location>
</feature>
<protein>
    <recommendedName>
        <fullName evidence="4">RRM domain-containing protein</fullName>
    </recommendedName>
</protein>
<evidence type="ECO:0008006" key="4">
    <source>
        <dbReference type="Google" id="ProtNLM"/>
    </source>
</evidence>
<feature type="region of interest" description="Disordered" evidence="1">
    <location>
        <begin position="642"/>
        <end position="719"/>
    </location>
</feature>
<evidence type="ECO:0000313" key="3">
    <source>
        <dbReference type="Proteomes" id="UP001057375"/>
    </source>
</evidence>
<comment type="caution">
    <text evidence="2">The sequence shown here is derived from an EMBL/GenBank/DDBJ whole genome shotgun (WGS) entry which is preliminary data.</text>
</comment>
<keyword evidence="3" id="KW-1185">Reference proteome</keyword>
<feature type="compositionally biased region" description="Low complexity" evidence="1">
    <location>
        <begin position="646"/>
        <end position="663"/>
    </location>
</feature>
<reference evidence="2" key="1">
    <citation type="submission" date="2022-03" db="EMBL/GenBank/DDBJ databases">
        <title>Draft genome sequence of Aduncisulcus paluster, a free-living microaerophilic Fornicata.</title>
        <authorList>
            <person name="Yuyama I."/>
            <person name="Kume K."/>
            <person name="Tamura T."/>
            <person name="Inagaki Y."/>
            <person name="Hashimoto T."/>
        </authorList>
    </citation>
    <scope>NUCLEOTIDE SEQUENCE</scope>
    <source>
        <strain evidence="2">NY0171</strain>
    </source>
</reference>
<name>A0ABQ5KWG6_9EUKA</name>